<reference evidence="4" key="1">
    <citation type="submission" date="2015-01" db="EMBL/GenBank/DDBJ databases">
        <authorList>
            <person name="Durling Mikael"/>
        </authorList>
    </citation>
    <scope>NUCLEOTIDE SEQUENCE</scope>
</reference>
<evidence type="ECO:0000313" key="5">
    <source>
        <dbReference type="EMBL" id="KAF9751243.1"/>
    </source>
</evidence>
<dbReference type="GO" id="GO:0016491">
    <property type="term" value="F:oxidoreductase activity"/>
    <property type="evidence" value="ECO:0007669"/>
    <property type="project" value="UniProtKB-KW"/>
</dbReference>
<dbReference type="InterPro" id="IPR002347">
    <property type="entry name" value="SDR_fam"/>
</dbReference>
<dbReference type="Pfam" id="PF13561">
    <property type="entry name" value="adh_short_C2"/>
    <property type="match status" value="1"/>
</dbReference>
<dbReference type="InterPro" id="IPR036291">
    <property type="entry name" value="NAD(P)-bd_dom_sf"/>
</dbReference>
<dbReference type="EMBL" id="JADCTT010000006">
    <property type="protein sequence ID" value="KAF9751243.1"/>
    <property type="molecule type" value="Genomic_DNA"/>
</dbReference>
<gene>
    <name evidence="4" type="ORF">BN869_000012753_1</name>
    <name evidence="5" type="ORF">IM811_015463</name>
</gene>
<dbReference type="FunFam" id="3.40.50.720:FF:000084">
    <property type="entry name" value="Short-chain dehydrogenase reductase"/>
    <property type="match status" value="1"/>
</dbReference>
<dbReference type="InterPro" id="IPR020904">
    <property type="entry name" value="Sc_DH/Rdtase_CS"/>
</dbReference>
<dbReference type="PRINTS" id="PR00080">
    <property type="entry name" value="SDRFAMILY"/>
</dbReference>
<dbReference type="PANTHER" id="PTHR24321">
    <property type="entry name" value="DEHYDROGENASES, SHORT CHAIN"/>
    <property type="match status" value="1"/>
</dbReference>
<dbReference type="Gene3D" id="3.40.50.720">
    <property type="entry name" value="NAD(P)-binding Rossmann-like Domain"/>
    <property type="match status" value="1"/>
</dbReference>
<dbReference type="PROSITE" id="PS00061">
    <property type="entry name" value="ADH_SHORT"/>
    <property type="match status" value="1"/>
</dbReference>
<dbReference type="AlphaFoldDB" id="A0A0B7KP66"/>
<proteinExistence type="inferred from homology"/>
<dbReference type="PANTHER" id="PTHR24321:SF12">
    <property type="entry name" value="SHORT-CHAIN DEHYDROGENASE_REDUCTASE FAMILY, PUTATIVE (AFU_ORTHOLOGUE AFUA_5G14340)-RELATED"/>
    <property type="match status" value="1"/>
</dbReference>
<name>A0A0B7KP66_BIOOC</name>
<evidence type="ECO:0000313" key="4">
    <source>
        <dbReference type="EMBL" id="CEO56695.1"/>
    </source>
</evidence>
<dbReference type="SUPFAM" id="SSF51735">
    <property type="entry name" value="NAD(P)-binding Rossmann-fold domains"/>
    <property type="match status" value="1"/>
</dbReference>
<keyword evidence="2" id="KW-0521">NADP</keyword>
<evidence type="ECO:0000256" key="3">
    <source>
        <dbReference type="ARBA" id="ARBA00023002"/>
    </source>
</evidence>
<accession>A0A0B7KP66</accession>
<dbReference type="CDD" id="cd05233">
    <property type="entry name" value="SDR_c"/>
    <property type="match status" value="1"/>
</dbReference>
<comment type="similarity">
    <text evidence="1">Belongs to the short-chain dehydrogenases/reductases (SDR) family.</text>
</comment>
<dbReference type="PRINTS" id="PR00081">
    <property type="entry name" value="GDHRDH"/>
</dbReference>
<organism evidence="4">
    <name type="scientific">Bionectria ochroleuca</name>
    <name type="common">Gliocladium roseum</name>
    <dbReference type="NCBI Taxonomy" id="29856"/>
    <lineage>
        <taxon>Eukaryota</taxon>
        <taxon>Fungi</taxon>
        <taxon>Dikarya</taxon>
        <taxon>Ascomycota</taxon>
        <taxon>Pezizomycotina</taxon>
        <taxon>Sordariomycetes</taxon>
        <taxon>Hypocreomycetidae</taxon>
        <taxon>Hypocreales</taxon>
        <taxon>Bionectriaceae</taxon>
        <taxon>Clonostachys</taxon>
    </lineage>
</organism>
<sequence>MAIHGNAFVIGGGSGICKATAIGFAKEGVKGLLVADLDLDSALETAERCKTAAQNPDFVVKAIQVDVTSPDSVRDAVSTMVETFGRVDYCVNGAGITSPVPKHIVQVEFDQFRKVQEVNVNGTFLVLSTVSAAMAAQEPRPNDEEQLGRGTSRGSIVNVASVLSFGAIPRASSYTSSKHAVVGLTRAAALDNLENGIRVNCVCPAWVDTPMTQRACDNTPGFDRFVQSQLPMGRVATPEEIADAILFLSSSKASFIAGSSLMVDGALSIRT</sequence>
<protein>
    <submittedName>
        <fullName evidence="4">Uncharacterized protein</fullName>
    </submittedName>
</protein>
<dbReference type="EMBL" id="CDPU01000072">
    <property type="protein sequence ID" value="CEO56695.1"/>
    <property type="molecule type" value="Genomic_DNA"/>
</dbReference>
<dbReference type="Proteomes" id="UP000616885">
    <property type="component" value="Unassembled WGS sequence"/>
</dbReference>
<reference evidence="5" key="2">
    <citation type="submission" date="2020-10" db="EMBL/GenBank/DDBJ databases">
        <title>High-Quality Genome Resource of Clonostachys rosea strain S41 by Oxford Nanopore Long-Read Sequencing.</title>
        <authorList>
            <person name="Wang H."/>
        </authorList>
    </citation>
    <scope>NUCLEOTIDE SEQUENCE</scope>
    <source>
        <strain evidence="5">S41</strain>
    </source>
</reference>
<evidence type="ECO:0000256" key="1">
    <source>
        <dbReference type="ARBA" id="ARBA00006484"/>
    </source>
</evidence>
<evidence type="ECO:0000256" key="2">
    <source>
        <dbReference type="ARBA" id="ARBA00022857"/>
    </source>
</evidence>
<keyword evidence="3" id="KW-0560">Oxidoreductase</keyword>